<feature type="domain" description="SWIM-type" evidence="8">
    <location>
        <begin position="750"/>
        <end position="797"/>
    </location>
</feature>
<protein>
    <recommendedName>
        <fullName evidence="6">Protein FAR1-RELATED SEQUENCE</fullName>
    </recommendedName>
</protein>
<dbReference type="GO" id="GO:0006355">
    <property type="term" value="P:regulation of DNA-templated transcription"/>
    <property type="evidence" value="ECO:0007669"/>
    <property type="project" value="UniProtKB-UniRule"/>
</dbReference>
<dbReference type="Proteomes" id="UP000324705">
    <property type="component" value="Chromosome 2B"/>
</dbReference>
<accession>A0A9R1RKZ9</accession>
<comment type="subcellular location">
    <subcellularLocation>
        <location evidence="6">Nucleus</location>
    </subcellularLocation>
</comment>
<evidence type="ECO:0000256" key="3">
    <source>
        <dbReference type="ARBA" id="ARBA00022771"/>
    </source>
</evidence>
<reference evidence="9 10" key="1">
    <citation type="submission" date="2017-09" db="EMBL/GenBank/DDBJ databases">
        <authorList>
            <consortium name="International Durum Wheat Genome Sequencing Consortium (IDWGSC)"/>
            <person name="Milanesi L."/>
        </authorList>
    </citation>
    <scope>NUCLEOTIDE SEQUENCE [LARGE SCALE GENOMIC DNA]</scope>
    <source>
        <strain evidence="10">cv. Svevo</strain>
    </source>
</reference>
<dbReference type="PANTHER" id="PTHR31669:SF23">
    <property type="entry name" value="PROTEIN FAR1-RELATED SEQUENCE"/>
    <property type="match status" value="1"/>
</dbReference>
<evidence type="ECO:0000256" key="5">
    <source>
        <dbReference type="PROSITE-ProRule" id="PRU00325"/>
    </source>
</evidence>
<dbReference type="PROSITE" id="PS50966">
    <property type="entry name" value="ZF_SWIM"/>
    <property type="match status" value="1"/>
</dbReference>
<feature type="compositionally biased region" description="Low complexity" evidence="7">
    <location>
        <begin position="79"/>
        <end position="97"/>
    </location>
</feature>
<dbReference type="Pfam" id="PF03101">
    <property type="entry name" value="FAR1"/>
    <property type="match status" value="2"/>
</dbReference>
<dbReference type="GO" id="GO:0005634">
    <property type="term" value="C:nucleus"/>
    <property type="evidence" value="ECO:0007669"/>
    <property type="project" value="UniProtKB-SubCell"/>
</dbReference>
<sequence>MVWSRMARHLQFLSTFIHDQDQCSCDGANQSLHHTHLPTAAASTANPSNLFFLLPLLPPSFLQTLAQTLMSTTAHPPASLSGDSSPTTSGSSSPSSSAFVAGSDEPALLGPATSTSTPSAAGDDAAVPSSPQMGMYFETEDDAYEFYKVYAARLGFVVRKSNKSKNSRHTVTRRLFVCSKQGFRQEPKKPQDETNATDVTVAAPPPPPRCPDSRTGCLASLTIKLLPSANAFRVTEFVAEHNHPLASAVSAVSLAMIPSSSSHHTIAAAASLPDPRDGPLPEMHFETEDDAYAFYNRYAEHVGFSVRRSYKKRKHGVIVSRIFVCSREGVSDRAKHDGLASISTNAGGGAPGTPRPGPPPTRTGCQARMVIKITPCRTYRVAKFIAEHNHPLANSETVHKLRSHKMRARGHELGAGELHRRKQGKGVQLGDAGAALEYLEGLQVGNPSLYYAVGMAPDGNSAVNFFWADAKSIIDFRSFGDVVCFDTTYGLNVYGRPFALFVGVDNHKQLLVFGAALLYDDGIQSLKWVFQAFADAMRDRQPKTILIDERSECAIAAAEVWPGSNHCTSVWHIYHSSKRHLKQVFESSKSFGNALSQCLFDCEDEMEFLSAWEKLIEKHDIGESEWLSRLFLEKEKWALPYRRTVFSADILSTLRKDSMINELKRELSEQEDILLFFKRYETMLEEHRSKKLQADVDGNQVTLPIPSLRMLKQSSNAYTPEAFKMFQGEFEAYMNCMSFPCSAVGTVSEYKITLDEKPSEGIVKFDALDGLATCSCRKFESVGIQCCHVLKVLDLKNIKELPEQYILKRWRKDARSVRMGEEPNCGSSSIMRSSLDVRFSNMCRMVSLIASRAAKSEEAMSYIESQSSVLLKHLDEILQTGYPENGNHDVASSSQAISFVGNHPDHTTQARAVAHTANGLTSLLGISAYPESSGQLKGSVGSLYC</sequence>
<feature type="region of interest" description="Disordered" evidence="7">
    <location>
        <begin position="339"/>
        <end position="364"/>
    </location>
</feature>
<dbReference type="InterPro" id="IPR031052">
    <property type="entry name" value="FHY3/FAR1"/>
</dbReference>
<evidence type="ECO:0000313" key="9">
    <source>
        <dbReference type="EMBL" id="VAH45605.1"/>
    </source>
</evidence>
<dbReference type="Pfam" id="PF10551">
    <property type="entry name" value="MULE"/>
    <property type="match status" value="1"/>
</dbReference>
<dbReference type="AlphaFoldDB" id="A0A9R1RKZ9"/>
<evidence type="ECO:0000256" key="4">
    <source>
        <dbReference type="ARBA" id="ARBA00022833"/>
    </source>
</evidence>
<feature type="compositionally biased region" description="Basic and acidic residues" evidence="7">
    <location>
        <begin position="183"/>
        <end position="192"/>
    </location>
</feature>
<dbReference type="SMART" id="SM00575">
    <property type="entry name" value="ZnF_PMZ"/>
    <property type="match status" value="1"/>
</dbReference>
<evidence type="ECO:0000259" key="8">
    <source>
        <dbReference type="PROSITE" id="PS50966"/>
    </source>
</evidence>
<dbReference type="OMA" id="EIGESEW"/>
<dbReference type="Pfam" id="PF04434">
    <property type="entry name" value="SWIM"/>
    <property type="match status" value="1"/>
</dbReference>
<organism evidence="9 10">
    <name type="scientific">Triticum turgidum subsp. durum</name>
    <name type="common">Durum wheat</name>
    <name type="synonym">Triticum durum</name>
    <dbReference type="NCBI Taxonomy" id="4567"/>
    <lineage>
        <taxon>Eukaryota</taxon>
        <taxon>Viridiplantae</taxon>
        <taxon>Streptophyta</taxon>
        <taxon>Embryophyta</taxon>
        <taxon>Tracheophyta</taxon>
        <taxon>Spermatophyta</taxon>
        <taxon>Magnoliopsida</taxon>
        <taxon>Liliopsida</taxon>
        <taxon>Poales</taxon>
        <taxon>Poaceae</taxon>
        <taxon>BOP clade</taxon>
        <taxon>Pooideae</taxon>
        <taxon>Triticodae</taxon>
        <taxon>Triticeae</taxon>
        <taxon>Triticinae</taxon>
        <taxon>Triticum</taxon>
    </lineage>
</organism>
<dbReference type="Gramene" id="TRITD2Bv1G099690.2">
    <property type="protein sequence ID" value="TRITD2Bv1G099690.2"/>
    <property type="gene ID" value="TRITD2Bv1G099690"/>
</dbReference>
<evidence type="ECO:0000256" key="1">
    <source>
        <dbReference type="ARBA" id="ARBA00005889"/>
    </source>
</evidence>
<dbReference type="PANTHER" id="PTHR31669">
    <property type="entry name" value="PROTEIN FAR1-RELATED SEQUENCE 10-RELATED"/>
    <property type="match status" value="1"/>
</dbReference>
<dbReference type="InterPro" id="IPR007527">
    <property type="entry name" value="Znf_SWIM"/>
</dbReference>
<name>A0A9R1RKZ9_TRITD</name>
<proteinExistence type="inferred from homology"/>
<feature type="region of interest" description="Disordered" evidence="7">
    <location>
        <begin position="73"/>
        <end position="128"/>
    </location>
</feature>
<keyword evidence="10" id="KW-1185">Reference proteome</keyword>
<keyword evidence="2 6" id="KW-0479">Metal-binding</keyword>
<keyword evidence="6" id="KW-0539">Nucleus</keyword>
<dbReference type="InterPro" id="IPR018289">
    <property type="entry name" value="MULE_transposase_dom"/>
</dbReference>
<comment type="function">
    <text evidence="6">Putative transcription activator involved in regulating light control of development.</text>
</comment>
<evidence type="ECO:0000256" key="2">
    <source>
        <dbReference type="ARBA" id="ARBA00022723"/>
    </source>
</evidence>
<keyword evidence="3 5" id="KW-0863">Zinc-finger</keyword>
<evidence type="ECO:0000256" key="7">
    <source>
        <dbReference type="SAM" id="MobiDB-lite"/>
    </source>
</evidence>
<dbReference type="InterPro" id="IPR006564">
    <property type="entry name" value="Znf_PMZ"/>
</dbReference>
<feature type="region of interest" description="Disordered" evidence="7">
    <location>
        <begin position="182"/>
        <end position="211"/>
    </location>
</feature>
<evidence type="ECO:0000256" key="6">
    <source>
        <dbReference type="RuleBase" id="RU367018"/>
    </source>
</evidence>
<comment type="similarity">
    <text evidence="1 6">Belongs to the FHY3/FAR1 family.</text>
</comment>
<dbReference type="GO" id="GO:0008270">
    <property type="term" value="F:zinc ion binding"/>
    <property type="evidence" value="ECO:0007669"/>
    <property type="project" value="UniProtKB-UniRule"/>
</dbReference>
<gene>
    <name evidence="9" type="ORF">TRITD_2Bv1G099690</name>
</gene>
<dbReference type="InterPro" id="IPR004330">
    <property type="entry name" value="FAR1_DNA_bnd_dom"/>
</dbReference>
<keyword evidence="4 6" id="KW-0862">Zinc</keyword>
<dbReference type="EMBL" id="LT934114">
    <property type="protein sequence ID" value="VAH45605.1"/>
    <property type="molecule type" value="Genomic_DNA"/>
</dbReference>
<evidence type="ECO:0000313" key="10">
    <source>
        <dbReference type="Proteomes" id="UP000324705"/>
    </source>
</evidence>